<evidence type="ECO:0000313" key="3">
    <source>
        <dbReference type="Proteomes" id="UP000256779"/>
    </source>
</evidence>
<dbReference type="GO" id="GO:0047372">
    <property type="term" value="F:monoacylglycerol lipase activity"/>
    <property type="evidence" value="ECO:0007669"/>
    <property type="project" value="TreeGrafter"/>
</dbReference>
<dbReference type="InterPro" id="IPR029058">
    <property type="entry name" value="AB_hydrolase_fold"/>
</dbReference>
<dbReference type="Gene3D" id="3.40.50.1820">
    <property type="entry name" value="alpha/beta hydrolase"/>
    <property type="match status" value="1"/>
</dbReference>
<dbReference type="Pfam" id="PF00561">
    <property type="entry name" value="Abhydrolase_1"/>
    <property type="match status" value="1"/>
</dbReference>
<dbReference type="GO" id="GO:0046464">
    <property type="term" value="P:acylglycerol catabolic process"/>
    <property type="evidence" value="ECO:0007669"/>
    <property type="project" value="TreeGrafter"/>
</dbReference>
<dbReference type="AlphaFoldDB" id="A0A3D9L347"/>
<dbReference type="Proteomes" id="UP000256779">
    <property type="component" value="Unassembled WGS sequence"/>
</dbReference>
<proteinExistence type="predicted"/>
<evidence type="ECO:0000313" key="2">
    <source>
        <dbReference type="EMBL" id="RED97081.1"/>
    </source>
</evidence>
<dbReference type="PANTHER" id="PTHR43798:SF33">
    <property type="entry name" value="HYDROLASE, PUTATIVE (AFU_ORTHOLOGUE AFUA_2G14860)-RELATED"/>
    <property type="match status" value="1"/>
</dbReference>
<gene>
    <name evidence="2" type="ORF">C7460_113130</name>
</gene>
<dbReference type="SUPFAM" id="SSF53474">
    <property type="entry name" value="alpha/beta-Hydrolases"/>
    <property type="match status" value="1"/>
</dbReference>
<name>A0A3D9L347_MARFU</name>
<dbReference type="EMBL" id="QREG01000013">
    <property type="protein sequence ID" value="RED97081.1"/>
    <property type="molecule type" value="Genomic_DNA"/>
</dbReference>
<comment type="caution">
    <text evidence="2">The sequence shown here is derived from an EMBL/GenBank/DDBJ whole genome shotgun (WGS) entry which is preliminary data.</text>
</comment>
<evidence type="ECO:0000259" key="1">
    <source>
        <dbReference type="Pfam" id="PF00561"/>
    </source>
</evidence>
<dbReference type="OrthoDB" id="9773293at2"/>
<dbReference type="InterPro" id="IPR000073">
    <property type="entry name" value="AB_hydrolase_1"/>
</dbReference>
<feature type="domain" description="AB hydrolase-1" evidence="1">
    <location>
        <begin position="67"/>
        <end position="299"/>
    </location>
</feature>
<dbReference type="InterPro" id="IPR050266">
    <property type="entry name" value="AB_hydrolase_sf"/>
</dbReference>
<dbReference type="GO" id="GO:0016020">
    <property type="term" value="C:membrane"/>
    <property type="evidence" value="ECO:0007669"/>
    <property type="project" value="TreeGrafter"/>
</dbReference>
<sequence>MITKGWKIFWIASLCGVATLFLVHWLMARDQETAVLTPKTLQGAPGKFATLTFGDTHYQLAGPENAPLILLIHGGGIAGLEVWSQTTPYLLRQGYRVLSYDLYGRGYSARPEVPQSTSMLHQQLVELLQYLKIDEPFHTVALSMGSMVAMDLHRSHGELMDKIVLVDPILTGSFNPNFLLKVPGLSDLLLTAYWYPRSIRNQRKEFVSDSVFQNYARRLSFFREFDGYKKTNHSTWLNVLPQRKLNELGGINRKNVLLIYGEQDPYFQEGQRAIYRSIFPRILHRPIPNAGHMPQYEQPQLVNPLITDFFANKAPI</sequence>
<dbReference type="PANTHER" id="PTHR43798">
    <property type="entry name" value="MONOACYLGLYCEROL LIPASE"/>
    <property type="match status" value="1"/>
</dbReference>
<keyword evidence="3" id="KW-1185">Reference proteome</keyword>
<reference evidence="2 3" key="1">
    <citation type="submission" date="2018-07" db="EMBL/GenBank/DDBJ databases">
        <title>Genomic Encyclopedia of Type Strains, Phase IV (KMG-IV): sequencing the most valuable type-strain genomes for metagenomic binning, comparative biology and taxonomic classification.</title>
        <authorList>
            <person name="Goeker M."/>
        </authorList>
    </citation>
    <scope>NUCLEOTIDE SEQUENCE [LARGE SCALE GENOMIC DNA]</scope>
    <source>
        <strain evidence="2 3">DSM 4134</strain>
    </source>
</reference>
<protein>
    <submittedName>
        <fullName evidence="2">Pimeloyl-ACP methyl ester carboxylesterase</fullName>
    </submittedName>
</protein>
<dbReference type="RefSeq" id="WP_115868820.1">
    <property type="nucleotide sequence ID" value="NZ_QREG01000013.1"/>
</dbReference>
<organism evidence="2 3">
    <name type="scientific">Marinoscillum furvescens DSM 4134</name>
    <dbReference type="NCBI Taxonomy" id="1122208"/>
    <lineage>
        <taxon>Bacteria</taxon>
        <taxon>Pseudomonadati</taxon>
        <taxon>Bacteroidota</taxon>
        <taxon>Cytophagia</taxon>
        <taxon>Cytophagales</taxon>
        <taxon>Reichenbachiellaceae</taxon>
        <taxon>Marinoscillum</taxon>
    </lineage>
</organism>
<accession>A0A3D9L347</accession>